<name>A0A6A7B768_9PLEO</name>
<dbReference type="GO" id="GO:0004029">
    <property type="term" value="F:aldehyde dehydrogenase (NAD+) activity"/>
    <property type="evidence" value="ECO:0007669"/>
    <property type="project" value="TreeGrafter"/>
</dbReference>
<dbReference type="InterPro" id="IPR051783">
    <property type="entry name" value="NAD(P)-dependent_oxidoreduct"/>
</dbReference>
<dbReference type="InterPro" id="IPR036291">
    <property type="entry name" value="NAD(P)-bd_dom_sf"/>
</dbReference>
<keyword evidence="2" id="KW-1185">Reference proteome</keyword>
<protein>
    <submittedName>
        <fullName evidence="1">NAD(P)-binding protein</fullName>
    </submittedName>
</protein>
<organism evidence="1 2">
    <name type="scientific">Plenodomus tracheiphilus IPT5</name>
    <dbReference type="NCBI Taxonomy" id="1408161"/>
    <lineage>
        <taxon>Eukaryota</taxon>
        <taxon>Fungi</taxon>
        <taxon>Dikarya</taxon>
        <taxon>Ascomycota</taxon>
        <taxon>Pezizomycotina</taxon>
        <taxon>Dothideomycetes</taxon>
        <taxon>Pleosporomycetidae</taxon>
        <taxon>Pleosporales</taxon>
        <taxon>Pleosporineae</taxon>
        <taxon>Leptosphaeriaceae</taxon>
        <taxon>Plenodomus</taxon>
    </lineage>
</organism>
<dbReference type="PANTHER" id="PTHR48079">
    <property type="entry name" value="PROTEIN YEEZ"/>
    <property type="match status" value="1"/>
</dbReference>
<dbReference type="GO" id="GO:0005737">
    <property type="term" value="C:cytoplasm"/>
    <property type="evidence" value="ECO:0007669"/>
    <property type="project" value="TreeGrafter"/>
</dbReference>
<dbReference type="PANTHER" id="PTHR48079:SF6">
    <property type="entry name" value="NAD(P)-BINDING DOMAIN-CONTAINING PROTEIN-RELATED"/>
    <property type="match status" value="1"/>
</dbReference>
<dbReference type="OrthoDB" id="10262413at2759"/>
<dbReference type="Gene3D" id="3.40.50.720">
    <property type="entry name" value="NAD(P)-binding Rossmann-like Domain"/>
    <property type="match status" value="1"/>
</dbReference>
<accession>A0A6A7B768</accession>
<gene>
    <name evidence="1" type="ORF">T440DRAFT_555396</name>
</gene>
<dbReference type="EMBL" id="MU006308">
    <property type="protein sequence ID" value="KAF2850138.1"/>
    <property type="molecule type" value="Genomic_DNA"/>
</dbReference>
<evidence type="ECO:0000313" key="2">
    <source>
        <dbReference type="Proteomes" id="UP000799423"/>
    </source>
</evidence>
<dbReference type="Proteomes" id="UP000799423">
    <property type="component" value="Unassembled WGS sequence"/>
</dbReference>
<proteinExistence type="predicted"/>
<dbReference type="SUPFAM" id="SSF51735">
    <property type="entry name" value="NAD(P)-binding Rossmann-fold domains"/>
    <property type="match status" value="1"/>
</dbReference>
<reference evidence="1" key="1">
    <citation type="submission" date="2020-01" db="EMBL/GenBank/DDBJ databases">
        <authorList>
            <consortium name="DOE Joint Genome Institute"/>
            <person name="Haridas S."/>
            <person name="Albert R."/>
            <person name="Binder M."/>
            <person name="Bloem J."/>
            <person name="Labutti K."/>
            <person name="Salamov A."/>
            <person name="Andreopoulos B."/>
            <person name="Baker S.E."/>
            <person name="Barry K."/>
            <person name="Bills G."/>
            <person name="Bluhm B.H."/>
            <person name="Cannon C."/>
            <person name="Castanera R."/>
            <person name="Culley D.E."/>
            <person name="Daum C."/>
            <person name="Ezra D."/>
            <person name="Gonzalez J.B."/>
            <person name="Henrissat B."/>
            <person name="Kuo A."/>
            <person name="Liang C."/>
            <person name="Lipzen A."/>
            <person name="Lutzoni F."/>
            <person name="Magnuson J."/>
            <person name="Mondo S."/>
            <person name="Nolan M."/>
            <person name="Ohm R."/>
            <person name="Pangilinan J."/>
            <person name="Park H.-J."/>
            <person name="Ramirez L."/>
            <person name="Alfaro M."/>
            <person name="Sun H."/>
            <person name="Tritt A."/>
            <person name="Yoshinaga Y."/>
            <person name="Zwiers L.-H."/>
            <person name="Turgeon B.G."/>
            <person name="Goodwin S.B."/>
            <person name="Spatafora J.W."/>
            <person name="Crous P.W."/>
            <person name="Grigoriev I.V."/>
        </authorList>
    </citation>
    <scope>NUCLEOTIDE SEQUENCE</scope>
    <source>
        <strain evidence="1">IPT5</strain>
    </source>
</reference>
<sequence length="325" mass="35519">MSHSILLTGASGYLGGSLLAQLSRTKLPPHQKLYAFVRSQEQADAVKEYGAEPLILDLKDEDCVVKTIVDAKISIIYFLIDAVSSDLQIPMIKALGQVKKQIGQNVHFLHTSGAKMFSVHAGFPTDRPILDTDSELYEHQKTLKAPHEIMAHAMTTNNTIIETAESHGVRSYIFIPCIVFGAVYDINTEGASWPVCHVSDTTSLYDKLLQSILSGDDIGYGKEGYYLASSGIVKWVDIYTAIAKALAKRKVIDSAEVKKADDAALKKMAKALGCPEAMVAVQLGGRCSLTADRASKIGWKSRYAPEHVLETADAEVELILKHLKE</sequence>
<evidence type="ECO:0000313" key="1">
    <source>
        <dbReference type="EMBL" id="KAF2850138.1"/>
    </source>
</evidence>
<dbReference type="AlphaFoldDB" id="A0A6A7B768"/>